<feature type="transmembrane region" description="Helical" evidence="1">
    <location>
        <begin position="177"/>
        <end position="203"/>
    </location>
</feature>
<feature type="transmembrane region" description="Helical" evidence="1">
    <location>
        <begin position="302"/>
        <end position="321"/>
    </location>
</feature>
<evidence type="ECO:0000256" key="1">
    <source>
        <dbReference type="SAM" id="Phobius"/>
    </source>
</evidence>
<dbReference type="SUPFAM" id="SSF55073">
    <property type="entry name" value="Nucleotide cyclase"/>
    <property type="match status" value="1"/>
</dbReference>
<dbReference type="NCBIfam" id="TIGR00254">
    <property type="entry name" value="GGDEF"/>
    <property type="match status" value="1"/>
</dbReference>
<evidence type="ECO:0000259" key="2">
    <source>
        <dbReference type="PROSITE" id="PS50887"/>
    </source>
</evidence>
<reference evidence="3" key="1">
    <citation type="journal article" date="2020" name="Appl. Environ. Microbiol.">
        <title>Medium-Chain Fatty Acid Synthesis by 'Candidatus Weimeria bifida' gen. nov., sp. nov., and 'Candidatus Pseudoramibacter fermentans' sp. nov.</title>
        <authorList>
            <person name="Scarborough M.J."/>
            <person name="Myers K.S."/>
            <person name="Donohue T.J."/>
            <person name="Noguera D.R."/>
        </authorList>
    </citation>
    <scope>NUCLEOTIDE SEQUENCE</scope>
    <source>
        <strain evidence="3">LCO1.1</strain>
    </source>
</reference>
<feature type="transmembrane region" description="Helical" evidence="1">
    <location>
        <begin position="365"/>
        <end position="387"/>
    </location>
</feature>
<keyword evidence="1" id="KW-0812">Transmembrane</keyword>
<dbReference type="Gene3D" id="3.30.70.270">
    <property type="match status" value="1"/>
</dbReference>
<dbReference type="InterPro" id="IPR000160">
    <property type="entry name" value="GGDEF_dom"/>
</dbReference>
<dbReference type="SMART" id="SM00267">
    <property type="entry name" value="GGDEF"/>
    <property type="match status" value="1"/>
</dbReference>
<gene>
    <name evidence="3" type="ORF">FRC54_07740</name>
</gene>
<keyword evidence="1" id="KW-1133">Transmembrane helix</keyword>
<dbReference type="GO" id="GO:0005886">
    <property type="term" value="C:plasma membrane"/>
    <property type="evidence" value="ECO:0007669"/>
    <property type="project" value="TreeGrafter"/>
</dbReference>
<dbReference type="PANTHER" id="PTHR45138">
    <property type="entry name" value="REGULATORY COMPONENTS OF SENSORY TRANSDUCTION SYSTEM"/>
    <property type="match status" value="1"/>
</dbReference>
<feature type="transmembrane region" description="Helical" evidence="1">
    <location>
        <begin position="12"/>
        <end position="33"/>
    </location>
</feature>
<organism evidence="3 4">
    <name type="scientific">Candidatus Weimeria bifida</name>
    <dbReference type="NCBI Taxonomy" id="2599074"/>
    <lineage>
        <taxon>Bacteria</taxon>
        <taxon>Bacillati</taxon>
        <taxon>Bacillota</taxon>
        <taxon>Clostridia</taxon>
        <taxon>Lachnospirales</taxon>
        <taxon>Lachnospiraceae</taxon>
        <taxon>Candidatus Weimeria</taxon>
    </lineage>
</organism>
<feature type="domain" description="GGDEF" evidence="2">
    <location>
        <begin position="433"/>
        <end position="559"/>
    </location>
</feature>
<dbReference type="InterPro" id="IPR050469">
    <property type="entry name" value="Diguanylate_Cyclase"/>
</dbReference>
<evidence type="ECO:0000313" key="4">
    <source>
        <dbReference type="Proteomes" id="UP000460257"/>
    </source>
</evidence>
<dbReference type="InterPro" id="IPR043128">
    <property type="entry name" value="Rev_trsase/Diguanyl_cyclase"/>
</dbReference>
<comment type="caution">
    <text evidence="3">The sequence shown here is derived from an EMBL/GenBank/DDBJ whole genome shotgun (WGS) entry which is preliminary data.</text>
</comment>
<evidence type="ECO:0000313" key="3">
    <source>
        <dbReference type="EMBL" id="MQN01796.1"/>
    </source>
</evidence>
<name>A0A6N7IZL7_9FIRM</name>
<dbReference type="Proteomes" id="UP000460257">
    <property type="component" value="Unassembled WGS sequence"/>
</dbReference>
<dbReference type="GO" id="GO:1902201">
    <property type="term" value="P:negative regulation of bacterial-type flagellum-dependent cell motility"/>
    <property type="evidence" value="ECO:0007669"/>
    <property type="project" value="TreeGrafter"/>
</dbReference>
<keyword evidence="4" id="KW-1185">Reference proteome</keyword>
<proteinExistence type="predicted"/>
<feature type="transmembrane region" description="Helical" evidence="1">
    <location>
        <begin position="215"/>
        <end position="235"/>
    </location>
</feature>
<dbReference type="EMBL" id="VOGC01000006">
    <property type="protein sequence ID" value="MQN01796.1"/>
    <property type="molecule type" value="Genomic_DNA"/>
</dbReference>
<dbReference type="Pfam" id="PF00990">
    <property type="entry name" value="GGDEF"/>
    <property type="match status" value="1"/>
</dbReference>
<dbReference type="AlphaFoldDB" id="A0A6N7IZL7"/>
<protein>
    <submittedName>
        <fullName evidence="3">GGDEF domain-containing protein</fullName>
    </submittedName>
</protein>
<feature type="transmembrane region" description="Helical" evidence="1">
    <location>
        <begin position="278"/>
        <end position="296"/>
    </location>
</feature>
<dbReference type="PROSITE" id="PS50887">
    <property type="entry name" value="GGDEF"/>
    <property type="match status" value="1"/>
</dbReference>
<sequence>MLEDSREKVSPVRGVMAFAVSLMMVMLFVFGLGKISASRPILFKDGWSVDYNDKTYRNVNLNRFRFPKRIEAGDTIELNNTIPTTFGKNLILVFETDYAHVEVYINGRYTYSYLKEPDGSKGVPGRATHMVSLPEDAAGKQCRIIISPGLDDAFVSLPQFHVIPASQISSSYISIDLISSLAGFFLFMNGIIMLFVAFILFVLKRRWEKPLAASLLSFSIGVWTFCRVGVIELFSTAYQANTRLEHLILYFSTLPFIELCIFIRGVNPDKKRNFCAHLSFVIMAVFFATAFVVEYTSIVNPIHFYFLFQMVMLADTCLLIYGTKNQERTRGNLLERCSIYIVLTGAVCDVIRFNIKKSMILDNRILFHSIMPYIAVVFIILIMFIYLNQVNTYFSEQAQEEALKKLAYTDVLTGLHNRAWIDARFKKLKESESEYQVISLDVNGLKTVNDSMGHAAGDSLLQDCADILTTCFEDIGSVVRMGGDEFLILINAGKGRFVRKALHKMKKMEAGISTKRKYDINFSYGVSSSDELSNMTPDMVYELADNRMYQMKKRRKASR</sequence>
<feature type="transmembrane region" description="Helical" evidence="1">
    <location>
        <begin position="333"/>
        <end position="353"/>
    </location>
</feature>
<dbReference type="InterPro" id="IPR029787">
    <property type="entry name" value="Nucleotide_cyclase"/>
</dbReference>
<keyword evidence="1" id="KW-0472">Membrane</keyword>
<accession>A0A6N7IZL7</accession>
<dbReference type="CDD" id="cd01949">
    <property type="entry name" value="GGDEF"/>
    <property type="match status" value="1"/>
</dbReference>
<feature type="transmembrane region" description="Helical" evidence="1">
    <location>
        <begin position="247"/>
        <end position="266"/>
    </location>
</feature>
<dbReference type="GO" id="GO:0052621">
    <property type="term" value="F:diguanylate cyclase activity"/>
    <property type="evidence" value="ECO:0007669"/>
    <property type="project" value="TreeGrafter"/>
</dbReference>
<dbReference type="GO" id="GO:0043709">
    <property type="term" value="P:cell adhesion involved in single-species biofilm formation"/>
    <property type="evidence" value="ECO:0007669"/>
    <property type="project" value="TreeGrafter"/>
</dbReference>
<dbReference type="PANTHER" id="PTHR45138:SF6">
    <property type="entry name" value="DIGUANYLATE CYCLASE DGCN"/>
    <property type="match status" value="1"/>
</dbReference>